<dbReference type="KEGG" id="aep:AMC99_01314"/>
<sequence length="254" mass="27879">MSDRNTHIPALSASEIASAIDWWRDAGVDCEFNDDVTDWLGESDVESGAEAPKMQPKQAERDTPAAPPEKISLFAGERPTDLPSFIEWWLTAPGLDAIGPRGRVAPRGNPGADLMILVTDPEENDEETLLSGAQGRLLSRMLKAMGIGENRVYIASALPRFTPLADGQTMLQAGYAEVLKHHVALVAPRRVLAFGANILPLLGHDMAQDSRSLRELNHETGSTPLMVAEGLESMMGMPRLKANFWRRWLDWTAN</sequence>
<name>A0A0M4MTI3_9SPHN</name>
<evidence type="ECO:0000259" key="2">
    <source>
        <dbReference type="Pfam" id="PF03167"/>
    </source>
</evidence>
<gene>
    <name evidence="3" type="ORF">AMC99_01314</name>
</gene>
<dbReference type="Pfam" id="PF03167">
    <property type="entry name" value="UDG"/>
    <property type="match status" value="1"/>
</dbReference>
<dbReference type="AlphaFoldDB" id="A0A0M4MTI3"/>
<dbReference type="STRING" id="361183.AMC99_01314"/>
<accession>A0A0M4MTI3</accession>
<evidence type="ECO:0000256" key="1">
    <source>
        <dbReference type="SAM" id="MobiDB-lite"/>
    </source>
</evidence>
<dbReference type="SUPFAM" id="SSF52141">
    <property type="entry name" value="Uracil-DNA glycosylase-like"/>
    <property type="match status" value="1"/>
</dbReference>
<dbReference type="Gene3D" id="3.40.470.10">
    <property type="entry name" value="Uracil-DNA glycosylase-like domain"/>
    <property type="match status" value="1"/>
</dbReference>
<feature type="domain" description="Uracil-DNA glycosylase-like" evidence="2">
    <location>
        <begin position="106"/>
        <end position="200"/>
    </location>
</feature>
<proteinExistence type="predicted"/>
<organism evidence="3 4">
    <name type="scientific">Altererythrobacter epoxidivorans</name>
    <dbReference type="NCBI Taxonomy" id="361183"/>
    <lineage>
        <taxon>Bacteria</taxon>
        <taxon>Pseudomonadati</taxon>
        <taxon>Pseudomonadota</taxon>
        <taxon>Alphaproteobacteria</taxon>
        <taxon>Sphingomonadales</taxon>
        <taxon>Erythrobacteraceae</taxon>
        <taxon>Altererythrobacter</taxon>
    </lineage>
</organism>
<keyword evidence="4" id="KW-1185">Reference proteome</keyword>
<evidence type="ECO:0000313" key="4">
    <source>
        <dbReference type="Proteomes" id="UP000057938"/>
    </source>
</evidence>
<dbReference type="OrthoDB" id="5290748at2"/>
<evidence type="ECO:0000313" key="3">
    <source>
        <dbReference type="EMBL" id="ALE16608.1"/>
    </source>
</evidence>
<dbReference type="InterPro" id="IPR036895">
    <property type="entry name" value="Uracil-DNA_glycosylase-like_sf"/>
</dbReference>
<dbReference type="Proteomes" id="UP000057938">
    <property type="component" value="Chromosome"/>
</dbReference>
<feature type="region of interest" description="Disordered" evidence="1">
    <location>
        <begin position="45"/>
        <end position="66"/>
    </location>
</feature>
<dbReference type="EMBL" id="CP012669">
    <property type="protein sequence ID" value="ALE16608.1"/>
    <property type="molecule type" value="Genomic_DNA"/>
</dbReference>
<dbReference type="PATRIC" id="fig|361183.4.peg.1284"/>
<reference evidence="3 4" key="1">
    <citation type="submission" date="2015-09" db="EMBL/GenBank/DDBJ databases">
        <title>Complete genome sequence of a benzo[a]pyrene-degrading bacterium Altererythrobacter epoxidivorans CGMCC 1.7731T.</title>
        <authorList>
            <person name="Li Z."/>
            <person name="Cheng H."/>
            <person name="Huo Y."/>
            <person name="Xu X."/>
        </authorList>
    </citation>
    <scope>NUCLEOTIDE SEQUENCE [LARGE SCALE GENOMIC DNA]</scope>
    <source>
        <strain evidence="3 4">CGMCC 1.7731</strain>
    </source>
</reference>
<protein>
    <submittedName>
        <fullName evidence="3">Uracil-DNA glycosylase</fullName>
    </submittedName>
</protein>
<dbReference type="InterPro" id="IPR005122">
    <property type="entry name" value="Uracil-DNA_glycosylase-like"/>
</dbReference>